<evidence type="ECO:0000256" key="1">
    <source>
        <dbReference type="SAM" id="MobiDB-lite"/>
    </source>
</evidence>
<keyword evidence="2" id="KW-0812">Transmembrane</keyword>
<comment type="caution">
    <text evidence="3">The sequence shown here is derived from an EMBL/GenBank/DDBJ whole genome shotgun (WGS) entry which is preliminary data.</text>
</comment>
<evidence type="ECO:0000256" key="2">
    <source>
        <dbReference type="SAM" id="Phobius"/>
    </source>
</evidence>
<evidence type="ECO:0000313" key="4">
    <source>
        <dbReference type="Proteomes" id="UP001551482"/>
    </source>
</evidence>
<proteinExistence type="predicted"/>
<name>A0ABV3DSQ6_9ACTN</name>
<feature type="region of interest" description="Disordered" evidence="1">
    <location>
        <begin position="284"/>
        <end position="353"/>
    </location>
</feature>
<evidence type="ECO:0000313" key="3">
    <source>
        <dbReference type="EMBL" id="MEU8138477.1"/>
    </source>
</evidence>
<reference evidence="3 4" key="1">
    <citation type="submission" date="2024-06" db="EMBL/GenBank/DDBJ databases">
        <title>The Natural Products Discovery Center: Release of the First 8490 Sequenced Strains for Exploring Actinobacteria Biosynthetic Diversity.</title>
        <authorList>
            <person name="Kalkreuter E."/>
            <person name="Kautsar S.A."/>
            <person name="Yang D."/>
            <person name="Bader C.D."/>
            <person name="Teijaro C.N."/>
            <person name="Fluegel L."/>
            <person name="Davis C.M."/>
            <person name="Simpson J.R."/>
            <person name="Lauterbach L."/>
            <person name="Steele A.D."/>
            <person name="Gui C."/>
            <person name="Meng S."/>
            <person name="Li G."/>
            <person name="Viehrig K."/>
            <person name="Ye F."/>
            <person name="Su P."/>
            <person name="Kiefer A.F."/>
            <person name="Nichols A."/>
            <person name="Cepeda A.J."/>
            <person name="Yan W."/>
            <person name="Fan B."/>
            <person name="Jiang Y."/>
            <person name="Adhikari A."/>
            <person name="Zheng C.-J."/>
            <person name="Schuster L."/>
            <person name="Cowan T.M."/>
            <person name="Smanski M.J."/>
            <person name="Chevrette M.G."/>
            <person name="De Carvalho L.P.S."/>
            <person name="Shen B."/>
        </authorList>
    </citation>
    <scope>NUCLEOTIDE SEQUENCE [LARGE SCALE GENOMIC DNA]</scope>
    <source>
        <strain evidence="3 4">NPDC048946</strain>
    </source>
</reference>
<protein>
    <submittedName>
        <fullName evidence="3">Uncharacterized protein</fullName>
    </submittedName>
</protein>
<feature type="compositionally biased region" description="Low complexity" evidence="1">
    <location>
        <begin position="310"/>
        <end position="353"/>
    </location>
</feature>
<dbReference type="EMBL" id="JBEZFP010000125">
    <property type="protein sequence ID" value="MEU8138477.1"/>
    <property type="molecule type" value="Genomic_DNA"/>
</dbReference>
<keyword evidence="2" id="KW-1133">Transmembrane helix</keyword>
<gene>
    <name evidence="3" type="ORF">AB0C36_33885</name>
</gene>
<organism evidence="3 4">
    <name type="scientific">Streptodolium elevatio</name>
    <dbReference type="NCBI Taxonomy" id="3157996"/>
    <lineage>
        <taxon>Bacteria</taxon>
        <taxon>Bacillati</taxon>
        <taxon>Actinomycetota</taxon>
        <taxon>Actinomycetes</taxon>
        <taxon>Kitasatosporales</taxon>
        <taxon>Streptomycetaceae</taxon>
        <taxon>Streptodolium</taxon>
    </lineage>
</organism>
<dbReference type="Proteomes" id="UP001551482">
    <property type="component" value="Unassembled WGS sequence"/>
</dbReference>
<accession>A0ABV3DSQ6</accession>
<keyword evidence="2" id="KW-0472">Membrane</keyword>
<sequence length="353" mass="36077">MNRPTHHGPERPEHPYADAELRPVLARAMADIRFSEPGMPDLLGPAMAEGTRLRRKRRTNLLVALSASAALVLGGVVGGVAYLGGDTAAGPAGVPSGPEESASGRQLTPVEALATALEPYLRPRGVVIDAKPWNVRRDPPSGATFLVSITLRDRAGRAGAIVLSGGPMSGVMPTKGNDATCSSVLRGDTEAGFEIEDNPTCTKWAARADGSQTWSVYVQRDEAAGKSGRSGAVRLGPGDEVFRAWMWEPPSGAAESGTLVLKDTVLAEIVADPAVAQALEQVPMPTSGSAVTPPSPWSVDDVATSAPPRGATSDSSPGPTSSSTSGSTTGSASRSTSGATSGSTSGSTPDLTD</sequence>
<keyword evidence="4" id="KW-1185">Reference proteome</keyword>
<dbReference type="RefSeq" id="WP_358361917.1">
    <property type="nucleotide sequence ID" value="NZ_JBEZFP010000125.1"/>
</dbReference>
<feature type="transmembrane region" description="Helical" evidence="2">
    <location>
        <begin position="61"/>
        <end position="83"/>
    </location>
</feature>